<protein>
    <submittedName>
        <fullName evidence="2">Glycerol acyltransferase</fullName>
    </submittedName>
</protein>
<dbReference type="RefSeq" id="WP_284315733.1">
    <property type="nucleotide sequence ID" value="NZ_BSPC01000066.1"/>
</dbReference>
<dbReference type="Proteomes" id="UP001156882">
    <property type="component" value="Unassembled WGS sequence"/>
</dbReference>
<dbReference type="GO" id="GO:0016746">
    <property type="term" value="F:acyltransferase activity"/>
    <property type="evidence" value="ECO:0007669"/>
    <property type="project" value="UniProtKB-KW"/>
</dbReference>
<keyword evidence="2" id="KW-0808">Transferase</keyword>
<dbReference type="SMART" id="SM00563">
    <property type="entry name" value="PlsC"/>
    <property type="match status" value="1"/>
</dbReference>
<organism evidence="2 3">
    <name type="scientific">Labrys miyagiensis</name>
    <dbReference type="NCBI Taxonomy" id="346912"/>
    <lineage>
        <taxon>Bacteria</taxon>
        <taxon>Pseudomonadati</taxon>
        <taxon>Pseudomonadota</taxon>
        <taxon>Alphaproteobacteria</taxon>
        <taxon>Hyphomicrobiales</taxon>
        <taxon>Xanthobacteraceae</taxon>
        <taxon>Labrys</taxon>
    </lineage>
</organism>
<name>A0ABQ6CT78_9HYPH</name>
<comment type="caution">
    <text evidence="2">The sequence shown here is derived from an EMBL/GenBank/DDBJ whole genome shotgun (WGS) entry which is preliminary data.</text>
</comment>
<proteinExistence type="predicted"/>
<dbReference type="InterPro" id="IPR045746">
    <property type="entry name" value="ACT14924-like_Acyltransf_dom"/>
</dbReference>
<keyword evidence="3" id="KW-1185">Reference proteome</keyword>
<dbReference type="Pfam" id="PF01553">
    <property type="entry name" value="Acyltransferase"/>
    <property type="match status" value="1"/>
</dbReference>
<keyword evidence="2" id="KW-0012">Acyltransferase</keyword>
<evidence type="ECO:0000313" key="3">
    <source>
        <dbReference type="Proteomes" id="UP001156882"/>
    </source>
</evidence>
<reference evidence="3" key="1">
    <citation type="journal article" date="2019" name="Int. J. Syst. Evol. Microbiol.">
        <title>The Global Catalogue of Microorganisms (GCM) 10K type strain sequencing project: providing services to taxonomists for standard genome sequencing and annotation.</title>
        <authorList>
            <consortium name="The Broad Institute Genomics Platform"/>
            <consortium name="The Broad Institute Genome Sequencing Center for Infectious Disease"/>
            <person name="Wu L."/>
            <person name="Ma J."/>
        </authorList>
    </citation>
    <scope>NUCLEOTIDE SEQUENCE [LARGE SCALE GENOMIC DNA]</scope>
    <source>
        <strain evidence="3">NBRC 101365</strain>
    </source>
</reference>
<accession>A0ABQ6CT78</accession>
<dbReference type="InterPro" id="IPR002123">
    <property type="entry name" value="Plipid/glycerol_acylTrfase"/>
</dbReference>
<gene>
    <name evidence="2" type="ORF">GCM10007874_57970</name>
</gene>
<evidence type="ECO:0000259" key="1">
    <source>
        <dbReference type="SMART" id="SM00563"/>
    </source>
</evidence>
<feature type="domain" description="Phospholipid/glycerol acyltransferase" evidence="1">
    <location>
        <begin position="88"/>
        <end position="213"/>
    </location>
</feature>
<sequence>MAGKTGRGAGVNDVQFTYADPTFSKPKQALIKAIEKVTGQPKLKKLYLENQRNPVDGETFFAAAVRKLKLEAQFDHSQLAKIPKTGPCVIIANHPYGVLDGVTIGWLIGLVRQDYVILTHALLLRAPETHKHLLPVDFSETEEAMQTNLRTRAEARRRLDAGGCVIVFPAGAVSTSPDKLGRRPAMDAPWQPFTVQLIQRSGAVVVPIFFGGQNSRLFQIASHMNQTLRLSLIFKEVRDRIGTVLPIAIGDPIDGKEFAHVTDRKAAALDLMERTYALARRLPDDKTARRISAGKVEPVVIGQQRLSAPRG</sequence>
<evidence type="ECO:0000313" key="2">
    <source>
        <dbReference type="EMBL" id="GLS22777.1"/>
    </source>
</evidence>
<dbReference type="CDD" id="cd07986">
    <property type="entry name" value="LPLAT_ACT14924-like"/>
    <property type="match status" value="1"/>
</dbReference>
<dbReference type="EMBL" id="BSPC01000066">
    <property type="protein sequence ID" value="GLS22777.1"/>
    <property type="molecule type" value="Genomic_DNA"/>
</dbReference>
<dbReference type="SUPFAM" id="SSF69593">
    <property type="entry name" value="Glycerol-3-phosphate (1)-acyltransferase"/>
    <property type="match status" value="1"/>
</dbReference>